<name>A0A2P5BIW4_PARAD</name>
<gene>
    <name evidence="1" type="ORF">PanWU01x14_235730</name>
</gene>
<comment type="caution">
    <text evidence="1">The sequence shown here is derived from an EMBL/GenBank/DDBJ whole genome shotgun (WGS) entry which is preliminary data.</text>
</comment>
<sequence>MERTNNSYMNEDKSSEVCPICKKTSETIDNFKEVMLNNHTNLTSIMEKIYEATRQLDRATQAIETISKDLHYPGHTAKGYRVNPALKEMMEEDAIASAESTELSCDNATTKGNP</sequence>
<keyword evidence="2" id="KW-1185">Reference proteome</keyword>
<organism evidence="1 2">
    <name type="scientific">Parasponia andersonii</name>
    <name type="common">Sponia andersonii</name>
    <dbReference type="NCBI Taxonomy" id="3476"/>
    <lineage>
        <taxon>Eukaryota</taxon>
        <taxon>Viridiplantae</taxon>
        <taxon>Streptophyta</taxon>
        <taxon>Embryophyta</taxon>
        <taxon>Tracheophyta</taxon>
        <taxon>Spermatophyta</taxon>
        <taxon>Magnoliopsida</taxon>
        <taxon>eudicotyledons</taxon>
        <taxon>Gunneridae</taxon>
        <taxon>Pentapetalae</taxon>
        <taxon>rosids</taxon>
        <taxon>fabids</taxon>
        <taxon>Rosales</taxon>
        <taxon>Cannabaceae</taxon>
        <taxon>Parasponia</taxon>
    </lineage>
</organism>
<accession>A0A2P5BIW4</accession>
<evidence type="ECO:0000313" key="2">
    <source>
        <dbReference type="Proteomes" id="UP000237105"/>
    </source>
</evidence>
<evidence type="ECO:0000313" key="1">
    <source>
        <dbReference type="EMBL" id="PON48696.1"/>
    </source>
</evidence>
<protein>
    <submittedName>
        <fullName evidence="1">Uncharacterized protein</fullName>
    </submittedName>
</protein>
<dbReference type="AlphaFoldDB" id="A0A2P5BIW4"/>
<dbReference type="EMBL" id="JXTB01000272">
    <property type="protein sequence ID" value="PON48696.1"/>
    <property type="molecule type" value="Genomic_DNA"/>
</dbReference>
<proteinExistence type="predicted"/>
<dbReference type="Proteomes" id="UP000237105">
    <property type="component" value="Unassembled WGS sequence"/>
</dbReference>
<reference evidence="2" key="1">
    <citation type="submission" date="2016-06" db="EMBL/GenBank/DDBJ databases">
        <title>Parallel loss of symbiosis genes in relatives of nitrogen-fixing non-legume Parasponia.</title>
        <authorList>
            <person name="Van Velzen R."/>
            <person name="Holmer R."/>
            <person name="Bu F."/>
            <person name="Rutten L."/>
            <person name="Van Zeijl A."/>
            <person name="Liu W."/>
            <person name="Santuari L."/>
            <person name="Cao Q."/>
            <person name="Sharma T."/>
            <person name="Shen D."/>
            <person name="Roswanjaya Y."/>
            <person name="Wardhani T."/>
            <person name="Kalhor M.S."/>
            <person name="Jansen J."/>
            <person name="Van den Hoogen J."/>
            <person name="Gungor B."/>
            <person name="Hartog M."/>
            <person name="Hontelez J."/>
            <person name="Verver J."/>
            <person name="Yang W.-C."/>
            <person name="Schijlen E."/>
            <person name="Repin R."/>
            <person name="Schilthuizen M."/>
            <person name="Schranz E."/>
            <person name="Heidstra R."/>
            <person name="Miyata K."/>
            <person name="Fedorova E."/>
            <person name="Kohlen W."/>
            <person name="Bisseling T."/>
            <person name="Smit S."/>
            <person name="Geurts R."/>
        </authorList>
    </citation>
    <scope>NUCLEOTIDE SEQUENCE [LARGE SCALE GENOMIC DNA]</scope>
    <source>
        <strain evidence="2">cv. WU1-14</strain>
    </source>
</reference>